<reference evidence="3 4" key="1">
    <citation type="submission" date="2016-05" db="EMBL/GenBank/DDBJ databases">
        <title>Genome sequencing reveals origins of a unique bacterial endosymbiosis in the earliest lineages of terrestrial Fungi.</title>
        <authorList>
            <consortium name="DOE Joint Genome Institute"/>
            <person name="Uehling J."/>
            <person name="Gryganskyi A."/>
            <person name="Hameed K."/>
            <person name="Tschaplinski T."/>
            <person name="Misztal P."/>
            <person name="Wu S."/>
            <person name="Desiro A."/>
            <person name="Vande Pol N."/>
            <person name="Du Z.-Y."/>
            <person name="Zienkiewicz A."/>
            <person name="Zienkiewicz K."/>
            <person name="Morin E."/>
            <person name="Tisserant E."/>
            <person name="Splivallo R."/>
            <person name="Hainaut M."/>
            <person name="Henrissat B."/>
            <person name="Ohm R."/>
            <person name="Kuo A."/>
            <person name="Yan J."/>
            <person name="Lipzen A."/>
            <person name="Nolan M."/>
            <person name="Labutti K."/>
            <person name="Barry K."/>
            <person name="Goldstein A."/>
            <person name="Labbe J."/>
            <person name="Schadt C."/>
            <person name="Tuskan G."/>
            <person name="Grigoriev I."/>
            <person name="Martin F."/>
            <person name="Vilgalys R."/>
            <person name="Bonito G."/>
        </authorList>
    </citation>
    <scope>NUCLEOTIDE SEQUENCE [LARGE SCALE GENOMIC DNA]</scope>
    <source>
        <strain evidence="3 4">AG-77</strain>
    </source>
</reference>
<dbReference type="PANTHER" id="PTHR22835">
    <property type="entry name" value="ZINC FINGER FYVE DOMAIN CONTAINING PROTEIN"/>
    <property type="match status" value="1"/>
</dbReference>
<organism evidence="3 4">
    <name type="scientific">Linnemannia elongata AG-77</name>
    <dbReference type="NCBI Taxonomy" id="1314771"/>
    <lineage>
        <taxon>Eukaryota</taxon>
        <taxon>Fungi</taxon>
        <taxon>Fungi incertae sedis</taxon>
        <taxon>Mucoromycota</taxon>
        <taxon>Mortierellomycotina</taxon>
        <taxon>Mortierellomycetes</taxon>
        <taxon>Mortierellales</taxon>
        <taxon>Mortierellaceae</taxon>
        <taxon>Linnemannia</taxon>
    </lineage>
</organism>
<dbReference type="STRING" id="1314771.A0A197KCZ7"/>
<keyword evidence="2" id="KW-0732">Signal</keyword>
<evidence type="ECO:0000313" key="3">
    <source>
        <dbReference type="EMBL" id="OAQ34264.1"/>
    </source>
</evidence>
<keyword evidence="4" id="KW-1185">Reference proteome</keyword>
<feature type="signal peptide" evidence="2">
    <location>
        <begin position="1"/>
        <end position="20"/>
    </location>
</feature>
<dbReference type="Pfam" id="PF00657">
    <property type="entry name" value="Lipase_GDSL"/>
    <property type="match status" value="1"/>
</dbReference>
<dbReference type="AlphaFoldDB" id="A0A197KCZ7"/>
<dbReference type="PANTHER" id="PTHR22835:SF659">
    <property type="entry name" value="GDSL LIPASE_ACYLHYDROLASE, PUTATIVE (AFU_ORTHOLOGUE AFUA_2G00510)-RELATED"/>
    <property type="match status" value="1"/>
</dbReference>
<name>A0A197KCZ7_9FUNG</name>
<dbReference type="Proteomes" id="UP000078512">
    <property type="component" value="Unassembled WGS sequence"/>
</dbReference>
<gene>
    <name evidence="3" type="ORF">K457DRAFT_133828</name>
</gene>
<dbReference type="SUPFAM" id="SSF52266">
    <property type="entry name" value="SGNH hydrolase"/>
    <property type="match status" value="1"/>
</dbReference>
<comment type="similarity">
    <text evidence="1">Belongs to the 'GDSL' lipolytic enzyme family.</text>
</comment>
<sequence length="332" mass="37426">MRLSLLPILVLLLSQQAVNAQSPLQGQSRFVSQNCLPVRIKSLVVFGDSFSDTGNVLELSKHTWPLPAFFPGGRFSGGSVWADYVAKDRRLNLTNFAYGGATTDSDVVQGYSGSKGDLPVPGFIQQISEHYLPNRSPEDIAELDSTLFAVSFQGNDFLFDTSITTETVLANIERGIHQLIDHGARHIVVFENFDFGTVPYFQSNQTYAHEMTALAEKWYRGYQDMMRRLRREYGHPRRTKGADGESHVFFNCNVNRPETKVNIAFFDLFTLLRRLNRPRHLRELGITDVVHACVDLSAQTGCADPKSHFYYDPYHSSTKVHREIANGFLGVL</sequence>
<protein>
    <submittedName>
        <fullName evidence="3">Carbohydrate esterase family 16 protein</fullName>
    </submittedName>
</protein>
<accession>A0A197KCZ7</accession>
<dbReference type="InterPro" id="IPR001087">
    <property type="entry name" value="GDSL"/>
</dbReference>
<feature type="chain" id="PRO_5008276786" evidence="2">
    <location>
        <begin position="21"/>
        <end position="332"/>
    </location>
</feature>
<dbReference type="EMBL" id="KV442018">
    <property type="protein sequence ID" value="OAQ34264.1"/>
    <property type="molecule type" value="Genomic_DNA"/>
</dbReference>
<dbReference type="GO" id="GO:0016788">
    <property type="term" value="F:hydrolase activity, acting on ester bonds"/>
    <property type="evidence" value="ECO:0007669"/>
    <property type="project" value="InterPro"/>
</dbReference>
<proteinExistence type="inferred from homology"/>
<dbReference type="Gene3D" id="3.40.50.1110">
    <property type="entry name" value="SGNH hydrolase"/>
    <property type="match status" value="1"/>
</dbReference>
<dbReference type="OrthoDB" id="1600564at2759"/>
<evidence type="ECO:0000313" key="4">
    <source>
        <dbReference type="Proteomes" id="UP000078512"/>
    </source>
</evidence>
<dbReference type="CDD" id="cd01846">
    <property type="entry name" value="fatty_acyltransferase_like"/>
    <property type="match status" value="1"/>
</dbReference>
<dbReference type="InterPro" id="IPR036514">
    <property type="entry name" value="SGNH_hydro_sf"/>
</dbReference>
<evidence type="ECO:0000256" key="1">
    <source>
        <dbReference type="ARBA" id="ARBA00008668"/>
    </source>
</evidence>
<evidence type="ECO:0000256" key="2">
    <source>
        <dbReference type="SAM" id="SignalP"/>
    </source>
</evidence>